<organism evidence="2 3">
    <name type="scientific">Halteria grandinella</name>
    <dbReference type="NCBI Taxonomy" id="5974"/>
    <lineage>
        <taxon>Eukaryota</taxon>
        <taxon>Sar</taxon>
        <taxon>Alveolata</taxon>
        <taxon>Ciliophora</taxon>
        <taxon>Intramacronucleata</taxon>
        <taxon>Spirotrichea</taxon>
        <taxon>Stichotrichia</taxon>
        <taxon>Sporadotrichida</taxon>
        <taxon>Halteriidae</taxon>
        <taxon>Halteria</taxon>
    </lineage>
</organism>
<dbReference type="EMBL" id="RRYP01011388">
    <property type="protein sequence ID" value="TNV77765.1"/>
    <property type="molecule type" value="Genomic_DNA"/>
</dbReference>
<sequence length="392" mass="44497">MGKKQKLTQNQKEQMRKEQKMKELQQLFERKEKFEARDCFALPDNKKALISQMKSKNLQKPEKKALFQQLNLLSLRADKQQSLRELLKLSHTQGLPHASEMALDATSSSPTTTDLLGALMQDIGDIAFNQQNQERYMLASIWRCLGVISFALQKSQQGVPCHQPSASQVGGLRAPTQNHLPRQDVPFGAKPLPAAPINIFDMMADNSSSDSSFNFFEQISWGSLNESQVVTRGMHKESQISRQSKSICKDKLSKPERDSERKSKAKSFREKNSPLSFIPDHKKSVPENSNSQQIFFLRDVFDETTSRNMLLQEIAMYFDLKVTKAEVFTTSIFFIYTAQLSLKESVPLKPHMPPTMFTFLDSEPLQHANFKSTVIVPSTITIGSQLTVVNFE</sequence>
<comment type="caution">
    <text evidence="2">The sequence shown here is derived from an EMBL/GenBank/DDBJ whole genome shotgun (WGS) entry which is preliminary data.</text>
</comment>
<evidence type="ECO:0000256" key="1">
    <source>
        <dbReference type="SAM" id="MobiDB-lite"/>
    </source>
</evidence>
<evidence type="ECO:0000313" key="3">
    <source>
        <dbReference type="Proteomes" id="UP000785679"/>
    </source>
</evidence>
<accession>A0A8J8T0V2</accession>
<feature type="compositionally biased region" description="Basic and acidic residues" evidence="1">
    <location>
        <begin position="247"/>
        <end position="272"/>
    </location>
</feature>
<gene>
    <name evidence="2" type="ORF">FGO68_gene11329</name>
</gene>
<proteinExistence type="predicted"/>
<feature type="region of interest" description="Disordered" evidence="1">
    <location>
        <begin position="232"/>
        <end position="287"/>
    </location>
</feature>
<feature type="region of interest" description="Disordered" evidence="1">
    <location>
        <begin position="1"/>
        <end position="21"/>
    </location>
</feature>
<reference evidence="2" key="1">
    <citation type="submission" date="2019-06" db="EMBL/GenBank/DDBJ databases">
        <authorList>
            <person name="Zheng W."/>
        </authorList>
    </citation>
    <scope>NUCLEOTIDE SEQUENCE</scope>
    <source>
        <strain evidence="2">QDHG01</strain>
    </source>
</reference>
<dbReference type="Proteomes" id="UP000785679">
    <property type="component" value="Unassembled WGS sequence"/>
</dbReference>
<dbReference type="AlphaFoldDB" id="A0A8J8T0V2"/>
<evidence type="ECO:0000313" key="2">
    <source>
        <dbReference type="EMBL" id="TNV77765.1"/>
    </source>
</evidence>
<keyword evidence="3" id="KW-1185">Reference proteome</keyword>
<protein>
    <submittedName>
        <fullName evidence="2">Uncharacterized protein</fullName>
    </submittedName>
</protein>
<name>A0A8J8T0V2_HALGN</name>